<evidence type="ECO:0000313" key="1">
    <source>
        <dbReference type="EMBL" id="OYQ50384.1"/>
    </source>
</evidence>
<keyword evidence="2" id="KW-1185">Reference proteome</keyword>
<dbReference type="EMBL" id="NOXX01000072">
    <property type="protein sequence ID" value="OYQ50384.1"/>
    <property type="molecule type" value="Genomic_DNA"/>
</dbReference>
<proteinExistence type="predicted"/>
<dbReference type="AlphaFoldDB" id="A0A256AB49"/>
<dbReference type="RefSeq" id="WP_207758912.1">
    <property type="nucleotide sequence ID" value="NZ_NOXX01000072.1"/>
</dbReference>
<accession>A0A256AB49</accession>
<organism evidence="1 2">
    <name type="scientific">Flavobacterium aurantiibacter</name>
    <dbReference type="NCBI Taxonomy" id="2023067"/>
    <lineage>
        <taxon>Bacteria</taxon>
        <taxon>Pseudomonadati</taxon>
        <taxon>Bacteroidota</taxon>
        <taxon>Flavobacteriia</taxon>
        <taxon>Flavobacteriales</taxon>
        <taxon>Flavobacteriaceae</taxon>
        <taxon>Flavobacterium</taxon>
    </lineage>
</organism>
<feature type="non-terminal residue" evidence="1">
    <location>
        <position position="1"/>
    </location>
</feature>
<sequence length="221" mass="24293">YQNPINLVDPDGREADDWVKRDGKIIWDENVTSSKDKDLQKGDQYLGKAVIVFNGSRDEKLGKDNNLFGKGAKLASVTVYGPDGENDIEEYQGFTMTSDSKKFGAIADGTYSFNYDAKGKSGKLESHWAVEGRNEVPPLDGYNPNPNSKNKQFKSGIFIHTSNRNGAAGTYNKGKNGISEGCLLIVPSKYDKNGKALNNGWNQFNEQLSGVKKGTLILNRS</sequence>
<gene>
    <name evidence="1" type="ORF">CHX27_00930</name>
</gene>
<comment type="caution">
    <text evidence="1">The sequence shown here is derived from an EMBL/GenBank/DDBJ whole genome shotgun (WGS) entry which is preliminary data.</text>
</comment>
<name>A0A256AB49_9FLAO</name>
<reference evidence="1 2" key="1">
    <citation type="submission" date="2017-07" db="EMBL/GenBank/DDBJ databases">
        <title>Flavobacterium cyanobacteriorum sp. nov., isolated from cyanobacterial aggregates in a eutrophic lake.</title>
        <authorList>
            <person name="Cai H."/>
        </authorList>
    </citation>
    <scope>NUCLEOTIDE SEQUENCE [LARGE SCALE GENOMIC DNA]</scope>
    <source>
        <strain evidence="1 2">TH167</strain>
    </source>
</reference>
<protein>
    <submittedName>
        <fullName evidence="1">Uncharacterized protein</fullName>
    </submittedName>
</protein>
<evidence type="ECO:0000313" key="2">
    <source>
        <dbReference type="Proteomes" id="UP000216035"/>
    </source>
</evidence>
<dbReference type="Proteomes" id="UP000216035">
    <property type="component" value="Unassembled WGS sequence"/>
</dbReference>